<gene>
    <name evidence="2" type="ORF">J4032_04910</name>
</gene>
<evidence type="ECO:0000313" key="2">
    <source>
        <dbReference type="EMBL" id="UNM10943.1"/>
    </source>
</evidence>
<proteinExistence type="predicted"/>
<dbReference type="Proteomes" id="UP000828924">
    <property type="component" value="Chromosome"/>
</dbReference>
<evidence type="ECO:0000313" key="3">
    <source>
        <dbReference type="Proteomes" id="UP000828924"/>
    </source>
</evidence>
<name>A0ABY3WM81_9ACTN</name>
<dbReference type="EMBL" id="CP071872">
    <property type="protein sequence ID" value="UNM10943.1"/>
    <property type="molecule type" value="Genomic_DNA"/>
</dbReference>
<protein>
    <submittedName>
        <fullName evidence="2">Uncharacterized protein</fullName>
    </submittedName>
</protein>
<reference evidence="2 3" key="1">
    <citation type="submission" date="2021-03" db="EMBL/GenBank/DDBJ databases">
        <title>Complete genome of Streptomyces formicae strain 1H-GS9 (DSM 100524).</title>
        <authorList>
            <person name="Atanasov K.E."/>
            <person name="Altabella T."/>
            <person name="Ferrer A."/>
        </authorList>
    </citation>
    <scope>NUCLEOTIDE SEQUENCE [LARGE SCALE GENOMIC DNA]</scope>
    <source>
        <strain evidence="2 3">1H-GS9</strain>
    </source>
</reference>
<evidence type="ECO:0000256" key="1">
    <source>
        <dbReference type="SAM" id="MobiDB-lite"/>
    </source>
</evidence>
<sequence length="238" mass="25953">MRMNARRLTAAAVFAAVTALTTGSVAASAASPAESREDKGDKHRHCVVVPKKLRDLTGEDRVKIEEKLKKAHEERGKVLGGLIGEPRLKVEKKLEEAGPELPGKLRELIGDERADVKGKLEKSEKVRKAVPRKTVRDGKICHAAGAEKVDRGRVSDAMVKSLVSRLGVGEADARKAVDKLFSLGERSKGVDPKSKEFAAVAKELGVTPEQFSDAVKEARKDLREHLREDLREQKPSGS</sequence>
<organism evidence="2 3">
    <name type="scientific">Streptomyces formicae</name>
    <dbReference type="NCBI Taxonomy" id="1616117"/>
    <lineage>
        <taxon>Bacteria</taxon>
        <taxon>Bacillati</taxon>
        <taxon>Actinomycetota</taxon>
        <taxon>Actinomycetes</taxon>
        <taxon>Kitasatosporales</taxon>
        <taxon>Streptomycetaceae</taxon>
        <taxon>Streptomyces</taxon>
    </lineage>
</organism>
<dbReference type="RefSeq" id="WP_242329483.1">
    <property type="nucleotide sequence ID" value="NZ_CP071872.1"/>
</dbReference>
<feature type="region of interest" description="Disordered" evidence="1">
    <location>
        <begin position="25"/>
        <end position="44"/>
    </location>
</feature>
<keyword evidence="3" id="KW-1185">Reference proteome</keyword>
<accession>A0ABY3WM81</accession>